<comment type="caution">
    <text evidence="7">The sequence shown here is derived from an EMBL/GenBank/DDBJ whole genome shotgun (WGS) entry which is preliminary data.</text>
</comment>
<evidence type="ECO:0000256" key="3">
    <source>
        <dbReference type="ARBA" id="ARBA00023163"/>
    </source>
</evidence>
<keyword evidence="3" id="KW-0804">Transcription</keyword>
<proteinExistence type="predicted"/>
<dbReference type="InterPro" id="IPR000595">
    <property type="entry name" value="cNMP-bd_dom"/>
</dbReference>
<name>A0ABP8UUZ7_9ACTN</name>
<reference evidence="8" key="1">
    <citation type="journal article" date="2019" name="Int. J. Syst. Evol. Microbiol.">
        <title>The Global Catalogue of Microorganisms (GCM) 10K type strain sequencing project: providing services to taxonomists for standard genome sequencing and annotation.</title>
        <authorList>
            <consortium name="The Broad Institute Genomics Platform"/>
            <consortium name="The Broad Institute Genome Sequencing Center for Infectious Disease"/>
            <person name="Wu L."/>
            <person name="Ma J."/>
        </authorList>
    </citation>
    <scope>NUCLEOTIDE SEQUENCE [LARGE SCALE GENOMIC DNA]</scope>
    <source>
        <strain evidence="8">JCM 17939</strain>
    </source>
</reference>
<evidence type="ECO:0000256" key="4">
    <source>
        <dbReference type="SAM" id="MobiDB-lite"/>
    </source>
</evidence>
<evidence type="ECO:0000313" key="8">
    <source>
        <dbReference type="Proteomes" id="UP001501442"/>
    </source>
</evidence>
<feature type="domain" description="Cyclic nucleotide-binding" evidence="5">
    <location>
        <begin position="58"/>
        <end position="161"/>
    </location>
</feature>
<evidence type="ECO:0000256" key="2">
    <source>
        <dbReference type="ARBA" id="ARBA00023125"/>
    </source>
</evidence>
<sequence>MQAGQELPVGGAGGEPFGVVGEGEFEDQHAADGTVVGVTRSVSVDTPEQWRSLSTVPLLASLPDATLRQLWRDSVPQAVPTGQVLRNAGDPAGHLLLLLRGRVAAATATAAGRVIRFGDWAAPCALDKIAVIDGEGHTATLTALTPCVVRNLPRDRFLALVDDVSSVRTHVLRTLAGYARRQQDRLTATATLPAEARLSAWLLDQAAAAPGRRVPLPGTQQALADLLGVTRVTINRALARLQRDRLIELQRRTVVILAPELLELRTHGRPL</sequence>
<dbReference type="SUPFAM" id="SSF51206">
    <property type="entry name" value="cAMP-binding domain-like"/>
    <property type="match status" value="1"/>
</dbReference>
<organism evidence="7 8">
    <name type="scientific">Actinoallomurus vinaceus</name>
    <dbReference type="NCBI Taxonomy" id="1080074"/>
    <lineage>
        <taxon>Bacteria</taxon>
        <taxon>Bacillati</taxon>
        <taxon>Actinomycetota</taxon>
        <taxon>Actinomycetes</taxon>
        <taxon>Streptosporangiales</taxon>
        <taxon>Thermomonosporaceae</taxon>
        <taxon>Actinoallomurus</taxon>
    </lineage>
</organism>
<dbReference type="InterPro" id="IPR018490">
    <property type="entry name" value="cNMP-bd_dom_sf"/>
</dbReference>
<dbReference type="InterPro" id="IPR036390">
    <property type="entry name" value="WH_DNA-bd_sf"/>
</dbReference>
<dbReference type="CDD" id="cd00092">
    <property type="entry name" value="HTH_CRP"/>
    <property type="match status" value="1"/>
</dbReference>
<dbReference type="InterPro" id="IPR036388">
    <property type="entry name" value="WH-like_DNA-bd_sf"/>
</dbReference>
<dbReference type="PANTHER" id="PTHR24567">
    <property type="entry name" value="CRP FAMILY TRANSCRIPTIONAL REGULATORY PROTEIN"/>
    <property type="match status" value="1"/>
</dbReference>
<gene>
    <name evidence="7" type="ORF">GCM10023196_104760</name>
</gene>
<dbReference type="PANTHER" id="PTHR24567:SF74">
    <property type="entry name" value="HTH-TYPE TRANSCRIPTIONAL REGULATOR ARCR"/>
    <property type="match status" value="1"/>
</dbReference>
<protein>
    <recommendedName>
        <fullName evidence="9">Crp/Fnr family transcriptional regulator</fullName>
    </recommendedName>
</protein>
<evidence type="ECO:0000259" key="5">
    <source>
        <dbReference type="PROSITE" id="PS50042"/>
    </source>
</evidence>
<accession>A0ABP8UUZ7</accession>
<evidence type="ECO:0000313" key="7">
    <source>
        <dbReference type="EMBL" id="GAA4640199.1"/>
    </source>
</evidence>
<evidence type="ECO:0008006" key="9">
    <source>
        <dbReference type="Google" id="ProtNLM"/>
    </source>
</evidence>
<dbReference type="InterPro" id="IPR012318">
    <property type="entry name" value="HTH_CRP"/>
</dbReference>
<dbReference type="InterPro" id="IPR050397">
    <property type="entry name" value="Env_Response_Regulators"/>
</dbReference>
<dbReference type="InterPro" id="IPR014710">
    <property type="entry name" value="RmlC-like_jellyroll"/>
</dbReference>
<feature type="domain" description="HTH crp-type" evidence="6">
    <location>
        <begin position="192"/>
        <end position="260"/>
    </location>
</feature>
<dbReference type="PROSITE" id="PS51063">
    <property type="entry name" value="HTH_CRP_2"/>
    <property type="match status" value="1"/>
</dbReference>
<keyword evidence="2" id="KW-0238">DNA-binding</keyword>
<evidence type="ECO:0000259" key="6">
    <source>
        <dbReference type="PROSITE" id="PS51063"/>
    </source>
</evidence>
<feature type="region of interest" description="Disordered" evidence="4">
    <location>
        <begin position="1"/>
        <end position="21"/>
    </location>
</feature>
<dbReference type="EMBL" id="BAABHK010000031">
    <property type="protein sequence ID" value="GAA4640199.1"/>
    <property type="molecule type" value="Genomic_DNA"/>
</dbReference>
<dbReference type="SMART" id="SM00100">
    <property type="entry name" value="cNMP"/>
    <property type="match status" value="1"/>
</dbReference>
<dbReference type="Pfam" id="PF13545">
    <property type="entry name" value="HTH_Crp_2"/>
    <property type="match status" value="1"/>
</dbReference>
<dbReference type="PROSITE" id="PS50042">
    <property type="entry name" value="CNMP_BINDING_3"/>
    <property type="match status" value="1"/>
</dbReference>
<dbReference type="SUPFAM" id="SSF46785">
    <property type="entry name" value="Winged helix' DNA-binding domain"/>
    <property type="match status" value="1"/>
</dbReference>
<keyword evidence="8" id="KW-1185">Reference proteome</keyword>
<keyword evidence="1" id="KW-0805">Transcription regulation</keyword>
<dbReference type="Pfam" id="PF00027">
    <property type="entry name" value="cNMP_binding"/>
    <property type="match status" value="1"/>
</dbReference>
<dbReference type="Gene3D" id="2.60.120.10">
    <property type="entry name" value="Jelly Rolls"/>
    <property type="match status" value="1"/>
</dbReference>
<dbReference type="Gene3D" id="1.10.10.10">
    <property type="entry name" value="Winged helix-like DNA-binding domain superfamily/Winged helix DNA-binding domain"/>
    <property type="match status" value="1"/>
</dbReference>
<dbReference type="SMART" id="SM00419">
    <property type="entry name" value="HTH_CRP"/>
    <property type="match status" value="1"/>
</dbReference>
<evidence type="ECO:0000256" key="1">
    <source>
        <dbReference type="ARBA" id="ARBA00023015"/>
    </source>
</evidence>
<dbReference type="Proteomes" id="UP001501442">
    <property type="component" value="Unassembled WGS sequence"/>
</dbReference>